<evidence type="ECO:0008006" key="4">
    <source>
        <dbReference type="Google" id="ProtNLM"/>
    </source>
</evidence>
<feature type="transmembrane region" description="Helical" evidence="1">
    <location>
        <begin position="35"/>
        <end position="58"/>
    </location>
</feature>
<organism evidence="2 3">
    <name type="scientific">Microbacterium terrae</name>
    <dbReference type="NCBI Taxonomy" id="69369"/>
    <lineage>
        <taxon>Bacteria</taxon>
        <taxon>Bacillati</taxon>
        <taxon>Actinomycetota</taxon>
        <taxon>Actinomycetes</taxon>
        <taxon>Micrococcales</taxon>
        <taxon>Microbacteriaceae</taxon>
        <taxon>Microbacterium</taxon>
    </lineage>
</organism>
<name>A0A0M2H3H6_9MICO</name>
<sequence>MWLRRALFGWLIPSAFVLPLWLLVGWGVFNAGGWAFLWVIFLAIPGVFLWQLLLTLLVRARGTVRAHRAVSWPDAGGFVLWHAMVISLGFFVQSWWAPMLALTILVGIGVFWLALWQLWREARPSGLVMRTTEGVAYIPASAEGRESAAGSAGAPEVIVLSEKRAPTD</sequence>
<dbReference type="PATRIC" id="fig|92835.4.peg.2348"/>
<dbReference type="OrthoDB" id="5115907at2"/>
<evidence type="ECO:0000256" key="1">
    <source>
        <dbReference type="SAM" id="Phobius"/>
    </source>
</evidence>
<feature type="transmembrane region" description="Helical" evidence="1">
    <location>
        <begin position="7"/>
        <end position="29"/>
    </location>
</feature>
<accession>A0A0M2H3H6</accession>
<dbReference type="RefSeq" id="WP_045276238.1">
    <property type="nucleotide sequence ID" value="NZ_BAAAUP010000011.1"/>
</dbReference>
<protein>
    <recommendedName>
        <fullName evidence="4">MFS transporter permease</fullName>
    </recommendedName>
</protein>
<dbReference type="AlphaFoldDB" id="A0A0M2H3H6"/>
<feature type="transmembrane region" description="Helical" evidence="1">
    <location>
        <begin position="98"/>
        <end position="119"/>
    </location>
</feature>
<dbReference type="Proteomes" id="UP000033956">
    <property type="component" value="Unassembled WGS sequence"/>
</dbReference>
<keyword evidence="1" id="KW-0812">Transmembrane</keyword>
<evidence type="ECO:0000313" key="2">
    <source>
        <dbReference type="EMBL" id="KJL38905.1"/>
    </source>
</evidence>
<gene>
    <name evidence="2" type="ORF">RS81_02314</name>
</gene>
<reference evidence="2 3" key="1">
    <citation type="submission" date="2015-02" db="EMBL/GenBank/DDBJ databases">
        <title>Draft genome sequences of ten Microbacterium spp. with emphasis on heavy metal contaminated environments.</title>
        <authorList>
            <person name="Corretto E."/>
        </authorList>
    </citation>
    <scope>NUCLEOTIDE SEQUENCE [LARGE SCALE GENOMIC DNA]</scope>
    <source>
        <strain evidence="2 3">DSM 12510</strain>
    </source>
</reference>
<dbReference type="EMBL" id="JYIZ01000053">
    <property type="protein sequence ID" value="KJL38905.1"/>
    <property type="molecule type" value="Genomic_DNA"/>
</dbReference>
<dbReference type="STRING" id="92835.RS81_02314"/>
<keyword evidence="3" id="KW-1185">Reference proteome</keyword>
<keyword evidence="1" id="KW-1133">Transmembrane helix</keyword>
<feature type="transmembrane region" description="Helical" evidence="1">
    <location>
        <begin position="70"/>
        <end position="92"/>
    </location>
</feature>
<evidence type="ECO:0000313" key="3">
    <source>
        <dbReference type="Proteomes" id="UP000033956"/>
    </source>
</evidence>
<proteinExistence type="predicted"/>
<comment type="caution">
    <text evidence="2">The sequence shown here is derived from an EMBL/GenBank/DDBJ whole genome shotgun (WGS) entry which is preliminary data.</text>
</comment>
<keyword evidence="1" id="KW-0472">Membrane</keyword>